<dbReference type="GO" id="GO:0043456">
    <property type="term" value="P:regulation of pentose-phosphate shunt"/>
    <property type="evidence" value="ECO:0007669"/>
    <property type="project" value="TreeGrafter"/>
</dbReference>
<dbReference type="RefSeq" id="WP_187721697.1">
    <property type="nucleotide sequence ID" value="NZ_BAABBL010000002.1"/>
</dbReference>
<evidence type="ECO:0000313" key="5">
    <source>
        <dbReference type="Proteomes" id="UP000516117"/>
    </source>
</evidence>
<dbReference type="PANTHER" id="PTHR46517:SF1">
    <property type="entry name" value="FRUCTOSE-2,6-BISPHOSPHATASE TIGAR"/>
    <property type="match status" value="1"/>
</dbReference>
<dbReference type="AlphaFoldDB" id="A0A7H0H7T1"/>
<evidence type="ECO:0000256" key="1">
    <source>
        <dbReference type="ARBA" id="ARBA00022801"/>
    </source>
</evidence>
<dbReference type="Proteomes" id="UP000516117">
    <property type="component" value="Chromosome"/>
</dbReference>
<dbReference type="PANTHER" id="PTHR46517">
    <property type="entry name" value="FRUCTOSE-2,6-BISPHOSPHATASE TIGAR"/>
    <property type="match status" value="1"/>
</dbReference>
<feature type="region of interest" description="Disordered" evidence="3">
    <location>
        <begin position="100"/>
        <end position="134"/>
    </location>
</feature>
<keyword evidence="5" id="KW-1185">Reference proteome</keyword>
<dbReference type="InterPro" id="IPR001345">
    <property type="entry name" value="PG/BPGM_mutase_AS"/>
</dbReference>
<dbReference type="InterPro" id="IPR013078">
    <property type="entry name" value="His_Pase_superF_clade-1"/>
</dbReference>
<dbReference type="CDD" id="cd07067">
    <property type="entry name" value="HP_PGM_like"/>
    <property type="match status" value="1"/>
</dbReference>
<keyword evidence="1" id="KW-0378">Hydrolase</keyword>
<gene>
    <name evidence="4" type="ORF">H9L22_04080</name>
</gene>
<organism evidence="4 5">
    <name type="scientific">Tessaracoccus defluvii</name>
    <dbReference type="NCBI Taxonomy" id="1285901"/>
    <lineage>
        <taxon>Bacteria</taxon>
        <taxon>Bacillati</taxon>
        <taxon>Actinomycetota</taxon>
        <taxon>Actinomycetes</taxon>
        <taxon>Propionibacteriales</taxon>
        <taxon>Propionibacteriaceae</taxon>
        <taxon>Tessaracoccus</taxon>
    </lineage>
</organism>
<dbReference type="SUPFAM" id="SSF53254">
    <property type="entry name" value="Phosphoglycerate mutase-like"/>
    <property type="match status" value="1"/>
</dbReference>
<dbReference type="PROSITE" id="PS00175">
    <property type="entry name" value="PG_MUTASE"/>
    <property type="match status" value="1"/>
</dbReference>
<sequence length="134" mass="14383">MILHLARHGQSSWNLERRLQGQTPDIPLTVTGHAQARDMADRLAAHGVTAVWSSDLLRARQTAERIADAHGLAVVTDERLRDVALGSLEGRSYDALVAEETPGDAHVSEVRWDGAPDPAGLSPPPASRAGSPER</sequence>
<evidence type="ECO:0000256" key="3">
    <source>
        <dbReference type="SAM" id="MobiDB-lite"/>
    </source>
</evidence>
<dbReference type="EMBL" id="CP060789">
    <property type="protein sequence ID" value="QNP56597.1"/>
    <property type="molecule type" value="Genomic_DNA"/>
</dbReference>
<dbReference type="InterPro" id="IPR029033">
    <property type="entry name" value="His_PPase_superfam"/>
</dbReference>
<proteinExistence type="predicted"/>
<accession>A0A7H0H7T1</accession>
<dbReference type="GO" id="GO:0045820">
    <property type="term" value="P:negative regulation of glycolytic process"/>
    <property type="evidence" value="ECO:0007669"/>
    <property type="project" value="TreeGrafter"/>
</dbReference>
<dbReference type="KEGG" id="tdf:H9L22_04080"/>
<dbReference type="Pfam" id="PF00300">
    <property type="entry name" value="His_Phos_1"/>
    <property type="match status" value="1"/>
</dbReference>
<feature type="binding site" evidence="2">
    <location>
        <begin position="7"/>
        <end position="14"/>
    </location>
    <ligand>
        <name>substrate</name>
    </ligand>
</feature>
<dbReference type="SMART" id="SM00855">
    <property type="entry name" value="PGAM"/>
    <property type="match status" value="1"/>
</dbReference>
<dbReference type="GO" id="GO:0004331">
    <property type="term" value="F:fructose-2,6-bisphosphate 2-phosphatase activity"/>
    <property type="evidence" value="ECO:0007669"/>
    <property type="project" value="TreeGrafter"/>
</dbReference>
<reference evidence="4 5" key="1">
    <citation type="submission" date="2020-08" db="EMBL/GenBank/DDBJ databases">
        <title>Genome sequence of Tessaracoccus defluvii JCM 17540T.</title>
        <authorList>
            <person name="Hyun D.-W."/>
            <person name="Bae J.-W."/>
        </authorList>
    </citation>
    <scope>NUCLEOTIDE SEQUENCE [LARGE SCALE GENOMIC DNA]</scope>
    <source>
        <strain evidence="4 5">JCM 17540</strain>
    </source>
</reference>
<feature type="binding site" evidence="2">
    <location>
        <position position="58"/>
    </location>
    <ligand>
        <name>substrate</name>
    </ligand>
</feature>
<protein>
    <submittedName>
        <fullName evidence="4">Histidine phosphatase family protein</fullName>
    </submittedName>
</protein>
<evidence type="ECO:0000313" key="4">
    <source>
        <dbReference type="EMBL" id="QNP56597.1"/>
    </source>
</evidence>
<dbReference type="InterPro" id="IPR051695">
    <property type="entry name" value="Phosphoglycerate_Mutase"/>
</dbReference>
<dbReference type="GO" id="GO:0005829">
    <property type="term" value="C:cytosol"/>
    <property type="evidence" value="ECO:0007669"/>
    <property type="project" value="TreeGrafter"/>
</dbReference>
<dbReference type="Gene3D" id="3.40.50.1240">
    <property type="entry name" value="Phosphoglycerate mutase-like"/>
    <property type="match status" value="1"/>
</dbReference>
<evidence type="ECO:0000256" key="2">
    <source>
        <dbReference type="PIRSR" id="PIRSR613078-2"/>
    </source>
</evidence>
<name>A0A7H0H7T1_9ACTN</name>